<dbReference type="EMBL" id="JBEHCU010010702">
    <property type="protein sequence ID" value="KAL1377844.1"/>
    <property type="molecule type" value="Genomic_DNA"/>
</dbReference>
<dbReference type="EMBL" id="JBEHCU010005801">
    <property type="protein sequence ID" value="KAL1398714.1"/>
    <property type="molecule type" value="Genomic_DNA"/>
</dbReference>
<accession>A0ABD1CPS7</accession>
<dbReference type="EMBL" id="JBEHCU010010593">
    <property type="protein sequence ID" value="KAL1377991.1"/>
    <property type="molecule type" value="Genomic_DNA"/>
</dbReference>
<keyword evidence="7" id="KW-1185">Reference proteome</keyword>
<comment type="caution">
    <text evidence="2">The sequence shown here is derived from an EMBL/GenBank/DDBJ whole genome shotgun (WGS) entry which is preliminary data.</text>
</comment>
<evidence type="ECO:0000313" key="2">
    <source>
        <dbReference type="EMBL" id="KAL1377844.1"/>
    </source>
</evidence>
<sequence length="106" mass="12092">MGSLKLRHGNDLLAIDYLWDCDVHKRSMVDCYNRTNASSERERPARNHCGRRSSSRSWLCAARLNDLRIESIITIEREHQVHLDVRDLPAAVEAGQAEPPNPKAET</sequence>
<evidence type="ECO:0000313" key="6">
    <source>
        <dbReference type="EMBL" id="KAL1398714.1"/>
    </source>
</evidence>
<protein>
    <submittedName>
        <fullName evidence="2">Uncharacterized protein</fullName>
    </submittedName>
</protein>
<reference evidence="2 7" key="1">
    <citation type="submission" date="2024-05" db="EMBL/GenBank/DDBJ databases">
        <title>Culex pipiens pipiens assembly and annotation.</title>
        <authorList>
            <person name="Alout H."/>
            <person name="Durand T."/>
        </authorList>
    </citation>
    <scope>NUCLEOTIDE SEQUENCE [LARGE SCALE GENOMIC DNA]</scope>
    <source>
        <strain evidence="2">HA-2024</strain>
        <tissue evidence="2">Whole body</tissue>
    </source>
</reference>
<evidence type="ECO:0000313" key="4">
    <source>
        <dbReference type="EMBL" id="KAL1379712.1"/>
    </source>
</evidence>
<proteinExistence type="predicted"/>
<dbReference type="EMBL" id="JBEHCU010006910">
    <property type="protein sequence ID" value="KAL1395939.1"/>
    <property type="molecule type" value="Genomic_DNA"/>
</dbReference>
<dbReference type="EMBL" id="JBEHCU010009536">
    <property type="protein sequence ID" value="KAL1379712.1"/>
    <property type="molecule type" value="Genomic_DNA"/>
</dbReference>
<organism evidence="2 7">
    <name type="scientific">Culex pipiens pipiens</name>
    <name type="common">Northern house mosquito</name>
    <dbReference type="NCBI Taxonomy" id="38569"/>
    <lineage>
        <taxon>Eukaryota</taxon>
        <taxon>Metazoa</taxon>
        <taxon>Ecdysozoa</taxon>
        <taxon>Arthropoda</taxon>
        <taxon>Hexapoda</taxon>
        <taxon>Insecta</taxon>
        <taxon>Pterygota</taxon>
        <taxon>Neoptera</taxon>
        <taxon>Endopterygota</taxon>
        <taxon>Diptera</taxon>
        <taxon>Nematocera</taxon>
        <taxon>Culicoidea</taxon>
        <taxon>Culicidae</taxon>
        <taxon>Culicinae</taxon>
        <taxon>Culicini</taxon>
        <taxon>Culex</taxon>
        <taxon>Culex</taxon>
    </lineage>
</organism>
<name>A0ABD1CPS7_CULPP</name>
<dbReference type="Proteomes" id="UP001562425">
    <property type="component" value="Unassembled WGS sequence"/>
</dbReference>
<evidence type="ECO:0000313" key="1">
    <source>
        <dbReference type="EMBL" id="KAL1373478.1"/>
    </source>
</evidence>
<dbReference type="EMBL" id="JBEHCU010014329">
    <property type="protein sequence ID" value="KAL1373478.1"/>
    <property type="molecule type" value="Genomic_DNA"/>
</dbReference>
<evidence type="ECO:0000313" key="3">
    <source>
        <dbReference type="EMBL" id="KAL1377991.1"/>
    </source>
</evidence>
<evidence type="ECO:0000313" key="7">
    <source>
        <dbReference type="Proteomes" id="UP001562425"/>
    </source>
</evidence>
<dbReference type="AlphaFoldDB" id="A0ABD1CPS7"/>
<evidence type="ECO:0000313" key="5">
    <source>
        <dbReference type="EMBL" id="KAL1395939.1"/>
    </source>
</evidence>
<gene>
    <name evidence="3" type="ORF">pipiens_004070</name>
    <name evidence="6" type="ORF">pipiens_008746</name>
    <name evidence="5" type="ORF">pipiens_010874</name>
    <name evidence="4" type="ORF">pipiens_014703</name>
    <name evidence="2" type="ORF">pipiens_015991</name>
    <name evidence="1" type="ORF">pipiens_018632</name>
</gene>